<evidence type="ECO:0000256" key="1">
    <source>
        <dbReference type="ARBA" id="ARBA00001946"/>
    </source>
</evidence>
<evidence type="ECO:0000313" key="8">
    <source>
        <dbReference type="Proteomes" id="UP000585327"/>
    </source>
</evidence>
<gene>
    <name evidence="7" type="ORF">H2021_00240</name>
</gene>
<dbReference type="InterPro" id="IPR008949">
    <property type="entry name" value="Isoprenoid_synthase_dom_sf"/>
</dbReference>
<evidence type="ECO:0000256" key="6">
    <source>
        <dbReference type="RuleBase" id="RU004466"/>
    </source>
</evidence>
<dbReference type="SFLD" id="SFLDS00005">
    <property type="entry name" value="Isoprenoid_Synthase_Type_I"/>
    <property type="match status" value="1"/>
</dbReference>
<dbReference type="EMBL" id="JACETM010000001">
    <property type="protein sequence ID" value="MBA4723623.1"/>
    <property type="molecule type" value="Genomic_DNA"/>
</dbReference>
<evidence type="ECO:0000256" key="2">
    <source>
        <dbReference type="ARBA" id="ARBA00006706"/>
    </source>
</evidence>
<dbReference type="InterPro" id="IPR000092">
    <property type="entry name" value="Polyprenyl_synt"/>
</dbReference>
<comment type="cofactor">
    <cofactor evidence="1">
        <name>Mg(2+)</name>
        <dbReference type="ChEBI" id="CHEBI:18420"/>
    </cofactor>
</comment>
<keyword evidence="5" id="KW-0460">Magnesium</keyword>
<name>A0A838YQ80_9GAMM</name>
<dbReference type="Proteomes" id="UP000585327">
    <property type="component" value="Unassembled WGS sequence"/>
</dbReference>
<accession>A0A838YQ80</accession>
<dbReference type="Pfam" id="PF00348">
    <property type="entry name" value="polyprenyl_synt"/>
    <property type="match status" value="1"/>
</dbReference>
<dbReference type="InterPro" id="IPR033749">
    <property type="entry name" value="Polyprenyl_synt_CS"/>
</dbReference>
<evidence type="ECO:0000256" key="3">
    <source>
        <dbReference type="ARBA" id="ARBA00022679"/>
    </source>
</evidence>
<dbReference type="PANTHER" id="PTHR12001">
    <property type="entry name" value="GERANYLGERANYL PYROPHOSPHATE SYNTHASE"/>
    <property type="match status" value="1"/>
</dbReference>
<evidence type="ECO:0000256" key="4">
    <source>
        <dbReference type="ARBA" id="ARBA00022723"/>
    </source>
</evidence>
<keyword evidence="4" id="KW-0479">Metal-binding</keyword>
<dbReference type="PROSITE" id="PS00723">
    <property type="entry name" value="POLYPRENYL_SYNTHASE_1"/>
    <property type="match status" value="1"/>
</dbReference>
<dbReference type="PANTHER" id="PTHR12001:SF69">
    <property type="entry name" value="ALL TRANS-POLYPRENYL-DIPHOSPHATE SYNTHASE PDSS1"/>
    <property type="match status" value="1"/>
</dbReference>
<dbReference type="GO" id="GO:0046872">
    <property type="term" value="F:metal ion binding"/>
    <property type="evidence" value="ECO:0007669"/>
    <property type="project" value="UniProtKB-KW"/>
</dbReference>
<sequence length="313" mass="35529">MININKELSKVKSLLKNEIIEEEIISELYDYIFQSNGKQVRAKLSLITSSIDKRKANKRLKLASVIELLHTATLVHDDVVDSSQTRRGAASVNNIWTNSHSVLIGDYIYSKAFMLMVELNDMRILKELSNATNEISKGELIQLDGINNINISLEDLLKISYFKTGRLFEAAARSGAILANGDASYIKNSTNFSKNLGILFQIKDDLLDYKIESSSGKPNFQDIKEKKITYPFYFAYKNANKAQEKLLKGFLKKDFIDNNKLYSLISDLGGIKSTHELAMNYFHSAEKSAHRIKIKTVRDEMLNLLSNSINRDK</sequence>
<dbReference type="GO" id="GO:0004659">
    <property type="term" value="F:prenyltransferase activity"/>
    <property type="evidence" value="ECO:0007669"/>
    <property type="project" value="InterPro"/>
</dbReference>
<evidence type="ECO:0000256" key="5">
    <source>
        <dbReference type="ARBA" id="ARBA00022842"/>
    </source>
</evidence>
<organism evidence="7 8">
    <name type="scientific">SAR86 cluster bacterium</name>
    <dbReference type="NCBI Taxonomy" id="2030880"/>
    <lineage>
        <taxon>Bacteria</taxon>
        <taxon>Pseudomonadati</taxon>
        <taxon>Pseudomonadota</taxon>
        <taxon>Gammaproteobacteria</taxon>
        <taxon>SAR86 cluster</taxon>
    </lineage>
</organism>
<dbReference type="PROSITE" id="PS00444">
    <property type="entry name" value="POLYPRENYL_SYNTHASE_2"/>
    <property type="match status" value="1"/>
</dbReference>
<dbReference type="Gene3D" id="1.10.600.10">
    <property type="entry name" value="Farnesyl Diphosphate Synthase"/>
    <property type="match status" value="1"/>
</dbReference>
<dbReference type="AlphaFoldDB" id="A0A838YQ80"/>
<reference evidence="7 8" key="1">
    <citation type="submission" date="2020-06" db="EMBL/GenBank/DDBJ databases">
        <title>Dysbiosis in marine aquaculture revealed through microbiome analysis: reverse ecology for environmental sustainability.</title>
        <authorList>
            <person name="Haro-Moreno J.M."/>
            <person name="Coutinho F.H."/>
            <person name="Zaragoza-Solas A."/>
            <person name="Picazo A."/>
            <person name="Almagro-Moreno S."/>
            <person name="Lopez-Perez M."/>
        </authorList>
    </citation>
    <scope>NUCLEOTIDE SEQUENCE [LARGE SCALE GENOMIC DNA]</scope>
    <source>
        <strain evidence="7">MCMED-G42</strain>
    </source>
</reference>
<evidence type="ECO:0000313" key="7">
    <source>
        <dbReference type="EMBL" id="MBA4723623.1"/>
    </source>
</evidence>
<comment type="caution">
    <text evidence="7">The sequence shown here is derived from an EMBL/GenBank/DDBJ whole genome shotgun (WGS) entry which is preliminary data.</text>
</comment>
<dbReference type="GO" id="GO:0008299">
    <property type="term" value="P:isoprenoid biosynthetic process"/>
    <property type="evidence" value="ECO:0007669"/>
    <property type="project" value="InterPro"/>
</dbReference>
<dbReference type="CDD" id="cd00685">
    <property type="entry name" value="Trans_IPPS_HT"/>
    <property type="match status" value="1"/>
</dbReference>
<proteinExistence type="inferred from homology"/>
<protein>
    <submittedName>
        <fullName evidence="7">Polyprenyl synthetase family protein</fullName>
    </submittedName>
</protein>
<comment type="similarity">
    <text evidence="2 6">Belongs to the FPP/GGPP synthase family.</text>
</comment>
<dbReference type="SUPFAM" id="SSF48576">
    <property type="entry name" value="Terpenoid synthases"/>
    <property type="match status" value="1"/>
</dbReference>
<keyword evidence="3 6" id="KW-0808">Transferase</keyword>